<feature type="signal peptide" evidence="1">
    <location>
        <begin position="1"/>
        <end position="18"/>
    </location>
</feature>
<accession>A0ABD0SXN1</accession>
<dbReference type="Proteomes" id="UP001549921">
    <property type="component" value="Unassembled WGS sequence"/>
</dbReference>
<protein>
    <recommendedName>
        <fullName evidence="4">Juvenile hormone binding protein</fullName>
    </recommendedName>
</protein>
<feature type="chain" id="PRO_5044814719" description="Juvenile hormone binding protein" evidence="1">
    <location>
        <begin position="19"/>
        <end position="242"/>
    </location>
</feature>
<name>A0ABD0SXN1_LOXSC</name>
<dbReference type="AlphaFoldDB" id="A0ABD0SXN1"/>
<comment type="caution">
    <text evidence="2">The sequence shown here is derived from an EMBL/GenBank/DDBJ whole genome shotgun (WGS) entry which is preliminary data.</text>
</comment>
<gene>
    <name evidence="2" type="ORF">ABMA28_002675</name>
</gene>
<dbReference type="SMART" id="SM00700">
    <property type="entry name" value="JHBP"/>
    <property type="match status" value="1"/>
</dbReference>
<evidence type="ECO:0000313" key="2">
    <source>
        <dbReference type="EMBL" id="KAL0830512.1"/>
    </source>
</evidence>
<dbReference type="Gene3D" id="3.15.10.30">
    <property type="entry name" value="Haemolymph juvenile hormone binding protein"/>
    <property type="match status" value="1"/>
</dbReference>
<dbReference type="EMBL" id="JBEDNZ010000013">
    <property type="protein sequence ID" value="KAL0830512.1"/>
    <property type="molecule type" value="Genomic_DNA"/>
</dbReference>
<dbReference type="Pfam" id="PF06585">
    <property type="entry name" value="JHBP"/>
    <property type="match status" value="1"/>
</dbReference>
<dbReference type="PANTHER" id="PTHR11008:SF41">
    <property type="entry name" value="RE70318P"/>
    <property type="match status" value="1"/>
</dbReference>
<sequence length="242" mass="26891">MGVLKLLLLFAVCKSALSEGESLLQPCKIKDMDCLSSTTQNFLEKTCAGIPAYNILPIDPLVIPELTYVVPKSDLTFHFTNLTITGLKNQKISDFKMDKEAKSVVLQTRVDANIEADLKIEMKDIPKTFSGIYYAKTTVLGTSRYNYELVPNKDGVEYFEVGPETITCEALGTPEVSLDPKLTEVLAADPDAISRKEDYSKRAVEIRQNLMSIILGKAYVTVIHNLRAAARVFPKTAFFIDI</sequence>
<proteinExistence type="predicted"/>
<evidence type="ECO:0000313" key="3">
    <source>
        <dbReference type="Proteomes" id="UP001549921"/>
    </source>
</evidence>
<organism evidence="2 3">
    <name type="scientific">Loxostege sticticalis</name>
    <name type="common">Beet webworm moth</name>
    <dbReference type="NCBI Taxonomy" id="481309"/>
    <lineage>
        <taxon>Eukaryota</taxon>
        <taxon>Metazoa</taxon>
        <taxon>Ecdysozoa</taxon>
        <taxon>Arthropoda</taxon>
        <taxon>Hexapoda</taxon>
        <taxon>Insecta</taxon>
        <taxon>Pterygota</taxon>
        <taxon>Neoptera</taxon>
        <taxon>Endopterygota</taxon>
        <taxon>Lepidoptera</taxon>
        <taxon>Glossata</taxon>
        <taxon>Ditrysia</taxon>
        <taxon>Pyraloidea</taxon>
        <taxon>Crambidae</taxon>
        <taxon>Pyraustinae</taxon>
        <taxon>Loxostege</taxon>
    </lineage>
</organism>
<dbReference type="InterPro" id="IPR038606">
    <property type="entry name" value="To_sf"/>
</dbReference>
<evidence type="ECO:0008006" key="4">
    <source>
        <dbReference type="Google" id="ProtNLM"/>
    </source>
</evidence>
<dbReference type="PANTHER" id="PTHR11008">
    <property type="entry name" value="PROTEIN TAKEOUT-LIKE PROTEIN"/>
    <property type="match status" value="1"/>
</dbReference>
<dbReference type="InterPro" id="IPR010562">
    <property type="entry name" value="Haemolymph_juvenile_hormone-bd"/>
</dbReference>
<reference evidence="2 3" key="1">
    <citation type="submission" date="2024-06" db="EMBL/GenBank/DDBJ databases">
        <title>A chromosome-level genome assembly of beet webworm, Loxostege sticticalis.</title>
        <authorList>
            <person name="Zhang Y."/>
        </authorList>
    </citation>
    <scope>NUCLEOTIDE SEQUENCE [LARGE SCALE GENOMIC DNA]</scope>
    <source>
        <strain evidence="2">AQ028</strain>
        <tissue evidence="2">Male pupae</tissue>
    </source>
</reference>
<keyword evidence="1" id="KW-0732">Signal</keyword>
<evidence type="ECO:0000256" key="1">
    <source>
        <dbReference type="SAM" id="SignalP"/>
    </source>
</evidence>